<dbReference type="Proteomes" id="UP000524492">
    <property type="component" value="Unassembled WGS sequence"/>
</dbReference>
<sequence length="76" mass="8649">MTSRSSHACFLLYFQKMLLNANGESKRKPGNRKAHRTFPMVRNRGQLHGSSPVGRGMWAGAPIFPEKAPEKKPRLW</sequence>
<evidence type="ECO:0000313" key="3">
    <source>
        <dbReference type="Proteomes" id="UP000524492"/>
    </source>
</evidence>
<reference evidence="2 3" key="1">
    <citation type="submission" date="2020-08" db="EMBL/GenBank/DDBJ databases">
        <title>Genomic Encyclopedia of Type Strains, Phase IV (KMG-V): Genome sequencing to study the core and pangenomes of soil and plant-associated prokaryotes.</title>
        <authorList>
            <person name="Whitman W."/>
        </authorList>
    </citation>
    <scope>NUCLEOTIDE SEQUENCE [LARGE SCALE GENOMIC DNA]</scope>
    <source>
        <strain evidence="2 3">SEMIA 4074</strain>
    </source>
</reference>
<gene>
    <name evidence="2" type="ORF">GGD53_002053</name>
</gene>
<dbReference type="EMBL" id="JACIFV010000005">
    <property type="protein sequence ID" value="MBB4191900.1"/>
    <property type="molecule type" value="Genomic_DNA"/>
</dbReference>
<evidence type="ECO:0000313" key="2">
    <source>
        <dbReference type="EMBL" id="MBB4191900.1"/>
    </source>
</evidence>
<accession>A0A7W6Q9N3</accession>
<organism evidence="2 3">
    <name type="scientific">Rhizobium aethiopicum</name>
    <dbReference type="NCBI Taxonomy" id="1138170"/>
    <lineage>
        <taxon>Bacteria</taxon>
        <taxon>Pseudomonadati</taxon>
        <taxon>Pseudomonadota</taxon>
        <taxon>Alphaproteobacteria</taxon>
        <taxon>Hyphomicrobiales</taxon>
        <taxon>Rhizobiaceae</taxon>
        <taxon>Rhizobium/Agrobacterium group</taxon>
        <taxon>Rhizobium</taxon>
    </lineage>
</organism>
<protein>
    <submittedName>
        <fullName evidence="2">Uncharacterized protein</fullName>
    </submittedName>
</protein>
<keyword evidence="3" id="KW-1185">Reference proteome</keyword>
<evidence type="ECO:0000256" key="1">
    <source>
        <dbReference type="SAM" id="MobiDB-lite"/>
    </source>
</evidence>
<feature type="compositionally biased region" description="Basic and acidic residues" evidence="1">
    <location>
        <begin position="67"/>
        <end position="76"/>
    </location>
</feature>
<feature type="region of interest" description="Disordered" evidence="1">
    <location>
        <begin position="43"/>
        <end position="76"/>
    </location>
</feature>
<dbReference type="AlphaFoldDB" id="A0A7W6Q9N3"/>
<name>A0A7W6Q9N3_9HYPH</name>
<proteinExistence type="predicted"/>
<comment type="caution">
    <text evidence="2">The sequence shown here is derived from an EMBL/GenBank/DDBJ whole genome shotgun (WGS) entry which is preliminary data.</text>
</comment>